<dbReference type="GO" id="GO:0008374">
    <property type="term" value="F:O-acyltransferase activity"/>
    <property type="evidence" value="ECO:0007669"/>
    <property type="project" value="InterPro"/>
</dbReference>
<name>A0A9W7E4S5_9STRA</name>
<dbReference type="InterPro" id="IPR003386">
    <property type="entry name" value="LACT/PDAT_acylTrfase"/>
</dbReference>
<evidence type="ECO:0000256" key="1">
    <source>
        <dbReference type="SAM" id="SignalP"/>
    </source>
</evidence>
<dbReference type="Pfam" id="PF02450">
    <property type="entry name" value="LCAT"/>
    <property type="match status" value="1"/>
</dbReference>
<dbReference type="OrthoDB" id="190846at2759"/>
<keyword evidence="1" id="KW-0732">Signal</keyword>
<gene>
    <name evidence="2" type="ORF">TrRE_jg8198</name>
</gene>
<dbReference type="Gene3D" id="3.40.50.1820">
    <property type="entry name" value="alpha/beta hydrolase"/>
    <property type="match status" value="1"/>
</dbReference>
<dbReference type="GO" id="GO:0006629">
    <property type="term" value="P:lipid metabolic process"/>
    <property type="evidence" value="ECO:0007669"/>
    <property type="project" value="InterPro"/>
</dbReference>
<dbReference type="InterPro" id="IPR029058">
    <property type="entry name" value="AB_hydrolase_fold"/>
</dbReference>
<proteinExistence type="predicted"/>
<keyword evidence="3" id="KW-1185">Reference proteome</keyword>
<dbReference type="SUPFAM" id="SSF53474">
    <property type="entry name" value="alpha/beta-Hydrolases"/>
    <property type="match status" value="1"/>
</dbReference>
<sequence>MLLRCTVFIHFSLCLSVLAAEVFNGNFPFPLSEGDIKALNNALSEGDIKALNNALFASDDNTEEEELITLENSIFDDECAAQTNCGDCTSKKSHFGQGCRWCPLTSGNTCYSYGDHNNPCSSEEQQTDPDQCAPLADVKKPVVILPGLIGTGLDAKLTDKKDKANPTCYETTDDFFQIWISVPQLLPVVYECTMSEWELKYDFETEEVKDNDGVEIRIHGGEANYGPSVDAVMGWEQIAHALQAKGYKLGVDLFSAPFDFRMGRKQFHDYDYPKLKNLIEEAYVNSGEQQVVLASISYGAPFGQNFLVEFVDEDWKDKYIDSWISMSGVFNGAPMVVRQLITGMPGYGIPWVDTKVLRDSMRNWPALAWLVPGLVEGGDDRVVTYTESHNYTLSEVSTLLADGGAGEAADMINKSEGMLTDADPGVKVYCWYTFNIPTEYAYAAVDAGSEPEIFYGMGDGTGDLHSLNRCDDWNDVEITLFDGLAHSAFMGNETVTEMLVELVTSA</sequence>
<accession>A0A9W7E4S5</accession>
<feature type="chain" id="PRO_5040893517" evidence="1">
    <location>
        <begin position="20"/>
        <end position="506"/>
    </location>
</feature>
<protein>
    <submittedName>
        <fullName evidence="2">Uncharacterized protein</fullName>
    </submittedName>
</protein>
<dbReference type="AlphaFoldDB" id="A0A9W7E4S5"/>
<dbReference type="Proteomes" id="UP001165082">
    <property type="component" value="Unassembled WGS sequence"/>
</dbReference>
<feature type="signal peptide" evidence="1">
    <location>
        <begin position="1"/>
        <end position="19"/>
    </location>
</feature>
<reference evidence="2" key="1">
    <citation type="submission" date="2022-07" db="EMBL/GenBank/DDBJ databases">
        <title>Genome analysis of Parmales, a sister group of diatoms, reveals the evolutionary specialization of diatoms from phago-mixotrophs to photoautotrophs.</title>
        <authorList>
            <person name="Ban H."/>
            <person name="Sato S."/>
            <person name="Yoshikawa S."/>
            <person name="Kazumasa Y."/>
            <person name="Nakamura Y."/>
            <person name="Ichinomiya M."/>
            <person name="Saitoh K."/>
            <person name="Sato N."/>
            <person name="Blanc-Mathieu R."/>
            <person name="Endo H."/>
            <person name="Kuwata A."/>
            <person name="Ogata H."/>
        </authorList>
    </citation>
    <scope>NUCLEOTIDE SEQUENCE</scope>
</reference>
<evidence type="ECO:0000313" key="2">
    <source>
        <dbReference type="EMBL" id="GMH62368.1"/>
    </source>
</evidence>
<dbReference type="PANTHER" id="PTHR11440">
    <property type="entry name" value="LECITHIN-CHOLESTEROL ACYLTRANSFERASE-RELATED"/>
    <property type="match status" value="1"/>
</dbReference>
<comment type="caution">
    <text evidence="2">The sequence shown here is derived from an EMBL/GenBank/DDBJ whole genome shotgun (WGS) entry which is preliminary data.</text>
</comment>
<organism evidence="2 3">
    <name type="scientific">Triparma retinervis</name>
    <dbReference type="NCBI Taxonomy" id="2557542"/>
    <lineage>
        <taxon>Eukaryota</taxon>
        <taxon>Sar</taxon>
        <taxon>Stramenopiles</taxon>
        <taxon>Ochrophyta</taxon>
        <taxon>Bolidophyceae</taxon>
        <taxon>Parmales</taxon>
        <taxon>Triparmaceae</taxon>
        <taxon>Triparma</taxon>
    </lineage>
</organism>
<evidence type="ECO:0000313" key="3">
    <source>
        <dbReference type="Proteomes" id="UP001165082"/>
    </source>
</evidence>
<dbReference type="EMBL" id="BRXZ01001102">
    <property type="protein sequence ID" value="GMH62368.1"/>
    <property type="molecule type" value="Genomic_DNA"/>
</dbReference>